<feature type="transmembrane region" description="Helical" evidence="1">
    <location>
        <begin position="50"/>
        <end position="71"/>
    </location>
</feature>
<keyword evidence="3" id="KW-1185">Reference proteome</keyword>
<proteinExistence type="predicted"/>
<keyword evidence="1" id="KW-1133">Transmembrane helix</keyword>
<gene>
    <name evidence="2" type="ORF">MUN80_02845</name>
</gene>
<evidence type="ECO:0000313" key="3">
    <source>
        <dbReference type="Proteomes" id="UP000831785"/>
    </source>
</evidence>
<keyword evidence="1" id="KW-0812">Transmembrane</keyword>
<evidence type="ECO:0000256" key="1">
    <source>
        <dbReference type="SAM" id="Phobius"/>
    </source>
</evidence>
<dbReference type="EMBL" id="CP095049">
    <property type="protein sequence ID" value="UOQ53704.1"/>
    <property type="molecule type" value="Genomic_DNA"/>
</dbReference>
<sequence>MEALFHLVFTCLKIAILASVYATLLLKLVRWYGPRAPTHPIVQASRPGRRFWWGSGFLMSVALFGYSLTYWGNHGLGDYARIPLGHGAAMEELNGVQAYFEPIRQLPGHADNGEVLAYQVHDDMLCATLGPDTTYVVYHLGSQYSHLFADRAEYETYARAHELPRPIEFEDFKQHYRRYWGGWRFWLLA</sequence>
<organism evidence="2 3">
    <name type="scientific">Hymenobacter cellulosivorans</name>
    <dbReference type="NCBI Taxonomy" id="2932249"/>
    <lineage>
        <taxon>Bacteria</taxon>
        <taxon>Pseudomonadati</taxon>
        <taxon>Bacteroidota</taxon>
        <taxon>Cytophagia</taxon>
        <taxon>Cytophagales</taxon>
        <taxon>Hymenobacteraceae</taxon>
        <taxon>Hymenobacter</taxon>
    </lineage>
</organism>
<keyword evidence="1" id="KW-0472">Membrane</keyword>
<feature type="transmembrane region" description="Helical" evidence="1">
    <location>
        <begin position="6"/>
        <end position="29"/>
    </location>
</feature>
<dbReference type="Proteomes" id="UP000831785">
    <property type="component" value="Chromosome"/>
</dbReference>
<protein>
    <submittedName>
        <fullName evidence="2">Uncharacterized protein</fullName>
    </submittedName>
</protein>
<name>A0ABY4FB28_9BACT</name>
<evidence type="ECO:0000313" key="2">
    <source>
        <dbReference type="EMBL" id="UOQ53704.1"/>
    </source>
</evidence>
<reference evidence="2 3" key="1">
    <citation type="submission" date="2022-04" db="EMBL/GenBank/DDBJ databases">
        <title>Hymenobacter sp. isolated from the air.</title>
        <authorList>
            <person name="Won M."/>
            <person name="Lee C.-M."/>
            <person name="Woen H.-Y."/>
            <person name="Kwon S.-W."/>
        </authorList>
    </citation>
    <scope>NUCLEOTIDE SEQUENCE [LARGE SCALE GENOMIC DNA]</scope>
    <source>
        <strain evidence="3">5116 S-27</strain>
    </source>
</reference>
<accession>A0ABY4FB28</accession>
<dbReference type="RefSeq" id="WP_244719360.1">
    <property type="nucleotide sequence ID" value="NZ_CP095049.1"/>
</dbReference>